<dbReference type="OrthoDB" id="9811157at2"/>
<evidence type="ECO:0000256" key="3">
    <source>
        <dbReference type="ARBA" id="ARBA00022833"/>
    </source>
</evidence>
<feature type="domain" description="Zinc finger CHC2-type" evidence="4">
    <location>
        <begin position="36"/>
        <end position="73"/>
    </location>
</feature>
<dbReference type="EMBL" id="VITN01000064">
    <property type="protein sequence ID" value="TWB08483.1"/>
    <property type="molecule type" value="Genomic_DNA"/>
</dbReference>
<evidence type="ECO:0000313" key="6">
    <source>
        <dbReference type="Proteomes" id="UP000319859"/>
    </source>
</evidence>
<accession>A0A560EGH4</accession>
<dbReference type="SUPFAM" id="SSF57783">
    <property type="entry name" value="Zinc beta-ribbon"/>
    <property type="match status" value="1"/>
</dbReference>
<proteinExistence type="predicted"/>
<dbReference type="PANTHER" id="PTHR30313">
    <property type="entry name" value="DNA PRIMASE"/>
    <property type="match status" value="1"/>
</dbReference>
<dbReference type="InterPro" id="IPR036977">
    <property type="entry name" value="DNA_primase_Znf_CHC2"/>
</dbReference>
<evidence type="ECO:0000259" key="4">
    <source>
        <dbReference type="SMART" id="SM00400"/>
    </source>
</evidence>
<gene>
    <name evidence="5" type="ORF">FBZ89_1642</name>
</gene>
<dbReference type="InterPro" id="IPR050219">
    <property type="entry name" value="DnaG_primase"/>
</dbReference>
<dbReference type="SMART" id="SM00400">
    <property type="entry name" value="ZnF_CHCC"/>
    <property type="match status" value="1"/>
</dbReference>
<evidence type="ECO:0000256" key="2">
    <source>
        <dbReference type="ARBA" id="ARBA00022771"/>
    </source>
</evidence>
<dbReference type="GO" id="GO:0003899">
    <property type="term" value="F:DNA-directed RNA polymerase activity"/>
    <property type="evidence" value="ECO:0007669"/>
    <property type="project" value="InterPro"/>
</dbReference>
<dbReference type="PANTHER" id="PTHR30313:SF2">
    <property type="entry name" value="DNA PRIMASE"/>
    <property type="match status" value="1"/>
</dbReference>
<dbReference type="GO" id="GO:0003677">
    <property type="term" value="F:DNA binding"/>
    <property type="evidence" value="ECO:0007669"/>
    <property type="project" value="InterPro"/>
</dbReference>
<dbReference type="Proteomes" id="UP000319859">
    <property type="component" value="Unassembled WGS sequence"/>
</dbReference>
<keyword evidence="1" id="KW-0479">Metal-binding</keyword>
<reference evidence="5 6" key="1">
    <citation type="submission" date="2019-06" db="EMBL/GenBank/DDBJ databases">
        <title>Genomic Encyclopedia of Type Strains, Phase IV (KMG-V): Genome sequencing to study the core and pangenomes of soil and plant-associated prokaryotes.</title>
        <authorList>
            <person name="Whitman W."/>
        </authorList>
    </citation>
    <scope>NUCLEOTIDE SEQUENCE [LARGE SCALE GENOMIC DNA]</scope>
    <source>
        <strain evidence="5 6">BR 11880</strain>
    </source>
</reference>
<protein>
    <submittedName>
        <fullName evidence="5">CHC2-type zinc finger protein</fullName>
    </submittedName>
</protein>
<evidence type="ECO:0000313" key="5">
    <source>
        <dbReference type="EMBL" id="TWB08483.1"/>
    </source>
</evidence>
<comment type="caution">
    <text evidence="5">The sequence shown here is derived from an EMBL/GenBank/DDBJ whole genome shotgun (WGS) entry which is preliminary data.</text>
</comment>
<keyword evidence="2" id="KW-0863">Zinc-finger</keyword>
<name>A0A560EGH4_9PROT</name>
<dbReference type="InterPro" id="IPR002694">
    <property type="entry name" value="Znf_CHC2"/>
</dbReference>
<dbReference type="AlphaFoldDB" id="A0A560EGH4"/>
<dbReference type="GO" id="GO:0006269">
    <property type="term" value="P:DNA replication, synthesis of primer"/>
    <property type="evidence" value="ECO:0007669"/>
    <property type="project" value="TreeGrafter"/>
</dbReference>
<dbReference type="GO" id="GO:0005737">
    <property type="term" value="C:cytoplasm"/>
    <property type="evidence" value="ECO:0007669"/>
    <property type="project" value="TreeGrafter"/>
</dbReference>
<keyword evidence="3" id="KW-0862">Zinc</keyword>
<sequence>MARIPEAELERLKREVSLVRLVETAGVALRRQGKDLAARCPFHEEATASLVVSPEKNLFHCFGCGAAGGPIDG</sequence>
<organism evidence="5 6">
    <name type="scientific">Nitrospirillum amazonense</name>
    <dbReference type="NCBI Taxonomy" id="28077"/>
    <lineage>
        <taxon>Bacteria</taxon>
        <taxon>Pseudomonadati</taxon>
        <taxon>Pseudomonadota</taxon>
        <taxon>Alphaproteobacteria</taxon>
        <taxon>Rhodospirillales</taxon>
        <taxon>Azospirillaceae</taxon>
        <taxon>Nitrospirillum</taxon>
    </lineage>
</organism>
<dbReference type="RefSeq" id="WP_145754870.1">
    <property type="nucleotide sequence ID" value="NZ_VITN01000064.1"/>
</dbReference>
<dbReference type="GO" id="GO:0008270">
    <property type="term" value="F:zinc ion binding"/>
    <property type="evidence" value="ECO:0007669"/>
    <property type="project" value="UniProtKB-KW"/>
</dbReference>
<dbReference type="Pfam" id="PF01807">
    <property type="entry name" value="Zn_ribbon_DnaG"/>
    <property type="match status" value="1"/>
</dbReference>
<dbReference type="Gene3D" id="3.90.580.10">
    <property type="entry name" value="Zinc finger, CHC2-type domain"/>
    <property type="match status" value="1"/>
</dbReference>
<evidence type="ECO:0000256" key="1">
    <source>
        <dbReference type="ARBA" id="ARBA00022723"/>
    </source>
</evidence>